<comment type="caution">
    <text evidence="1">The sequence shown here is derived from an EMBL/GenBank/DDBJ whole genome shotgun (WGS) entry which is preliminary data.</text>
</comment>
<dbReference type="AlphaFoldDB" id="A0A917SBG9"/>
<keyword evidence="2" id="KW-1185">Reference proteome</keyword>
<evidence type="ECO:0000313" key="2">
    <source>
        <dbReference type="Proteomes" id="UP000654670"/>
    </source>
</evidence>
<dbReference type="EMBL" id="BMOK01000021">
    <property type="protein sequence ID" value="GGL65115.1"/>
    <property type="molecule type" value="Genomic_DNA"/>
</dbReference>
<proteinExistence type="predicted"/>
<dbReference type="Proteomes" id="UP000654670">
    <property type="component" value="Unassembled WGS sequence"/>
</dbReference>
<sequence>MDDVPGGSHCKLSVKQTHTGTMANCCSLFCLDKKITLNKKADV</sequence>
<dbReference type="RefSeq" id="WP_268239379.1">
    <property type="nucleotide sequence ID" value="NZ_BMOK01000021.1"/>
</dbReference>
<evidence type="ECO:0000313" key="1">
    <source>
        <dbReference type="EMBL" id="GGL65115.1"/>
    </source>
</evidence>
<accession>A0A917SBG9</accession>
<reference evidence="1" key="2">
    <citation type="submission" date="2020-09" db="EMBL/GenBank/DDBJ databases">
        <authorList>
            <person name="Sun Q."/>
            <person name="Ohkuma M."/>
        </authorList>
    </citation>
    <scope>NUCLEOTIDE SEQUENCE</scope>
    <source>
        <strain evidence="1">JCM 15325</strain>
    </source>
</reference>
<organism evidence="1 2">
    <name type="scientific">Sporolactobacillus putidus</name>
    <dbReference type="NCBI Taxonomy" id="492735"/>
    <lineage>
        <taxon>Bacteria</taxon>
        <taxon>Bacillati</taxon>
        <taxon>Bacillota</taxon>
        <taxon>Bacilli</taxon>
        <taxon>Bacillales</taxon>
        <taxon>Sporolactobacillaceae</taxon>
        <taxon>Sporolactobacillus</taxon>
    </lineage>
</organism>
<protein>
    <submittedName>
        <fullName evidence="1">Uncharacterized protein</fullName>
    </submittedName>
</protein>
<reference evidence="1" key="1">
    <citation type="journal article" date="2014" name="Int. J. Syst. Evol. Microbiol.">
        <title>Complete genome sequence of Corynebacterium casei LMG S-19264T (=DSM 44701T), isolated from a smear-ripened cheese.</title>
        <authorList>
            <consortium name="US DOE Joint Genome Institute (JGI-PGF)"/>
            <person name="Walter F."/>
            <person name="Albersmeier A."/>
            <person name="Kalinowski J."/>
            <person name="Ruckert C."/>
        </authorList>
    </citation>
    <scope>NUCLEOTIDE SEQUENCE</scope>
    <source>
        <strain evidence="1">JCM 15325</strain>
    </source>
</reference>
<gene>
    <name evidence="1" type="ORF">GCM10007968_31370</name>
</gene>
<name>A0A917SBG9_9BACL</name>